<evidence type="ECO:0000313" key="2">
    <source>
        <dbReference type="Proteomes" id="UP001166191"/>
    </source>
</evidence>
<evidence type="ECO:0000313" key="1">
    <source>
        <dbReference type="EMBL" id="MBU3031817.1"/>
    </source>
</evidence>
<accession>A0ABS6AMI9</accession>
<comment type="caution">
    <text evidence="1">The sequence shown here is derived from an EMBL/GenBank/DDBJ whole genome shotgun (WGS) entry which is preliminary data.</text>
</comment>
<dbReference type="RefSeq" id="WP_216034440.1">
    <property type="nucleotide sequence ID" value="NZ_JAHKNG010000042.1"/>
</dbReference>
<name>A0ABS6AMI9_9RHOB</name>
<dbReference type="Proteomes" id="UP001166191">
    <property type="component" value="Unassembled WGS sequence"/>
</dbReference>
<organism evidence="1 2">
    <name type="scientific">Paracoccus marinaquae</name>
    <dbReference type="NCBI Taxonomy" id="2841926"/>
    <lineage>
        <taxon>Bacteria</taxon>
        <taxon>Pseudomonadati</taxon>
        <taxon>Pseudomonadota</taxon>
        <taxon>Alphaproteobacteria</taxon>
        <taxon>Rhodobacterales</taxon>
        <taxon>Paracoccaceae</taxon>
        <taxon>Paracoccus</taxon>
    </lineage>
</organism>
<reference evidence="1" key="1">
    <citation type="submission" date="2021-06" db="EMBL/GenBank/DDBJ databases">
        <title>Paracoccus bacterium XHP0099 sp. nov., isolated from the surface waters of the Yellow Sea.</title>
        <authorList>
            <person name="Xue H."/>
            <person name="Zhang D."/>
        </authorList>
    </citation>
    <scope>NUCLEOTIDE SEQUENCE</scope>
    <source>
        <strain evidence="1">XHP0099</strain>
    </source>
</reference>
<gene>
    <name evidence="1" type="ORF">KNW02_17060</name>
</gene>
<protein>
    <submittedName>
        <fullName evidence="1">Uncharacterized protein</fullName>
    </submittedName>
</protein>
<sequence length="85" mass="9020">MEVSDERYDAIEKAYVESANAVQWAYLHWALDAGIASALKDAMGEGVSRAVVGLLGAVEALLNDGKGLPKPVLALRAEDHDPDQG</sequence>
<keyword evidence="2" id="KW-1185">Reference proteome</keyword>
<dbReference type="EMBL" id="JAHKNG010000042">
    <property type="protein sequence ID" value="MBU3031817.1"/>
    <property type="molecule type" value="Genomic_DNA"/>
</dbReference>
<proteinExistence type="predicted"/>